<dbReference type="GO" id="GO:0005524">
    <property type="term" value="F:ATP binding"/>
    <property type="evidence" value="ECO:0007669"/>
    <property type="project" value="UniProtKB-KW"/>
</dbReference>
<dbReference type="AlphaFoldDB" id="A0A6G7VAI7"/>
<dbReference type="PROSITE" id="PS01316">
    <property type="entry name" value="ATP_P_PHORIBOSYLTR"/>
    <property type="match status" value="1"/>
</dbReference>
<keyword evidence="14 16" id="KW-0368">Histidine biosynthesis</keyword>
<dbReference type="KEGG" id="cjap:GWK36_01925"/>
<dbReference type="RefSeq" id="WP_166269611.1">
    <property type="nucleotide sequence ID" value="NZ_CP048029.1"/>
</dbReference>
<dbReference type="InterPro" id="IPR013820">
    <property type="entry name" value="ATP_PRibTrfase_cat"/>
</dbReference>
<evidence type="ECO:0000256" key="3">
    <source>
        <dbReference type="ARBA" id="ARBA00004667"/>
    </source>
</evidence>
<evidence type="ECO:0000256" key="13">
    <source>
        <dbReference type="ARBA" id="ARBA00022840"/>
    </source>
</evidence>
<comment type="catalytic activity">
    <reaction evidence="1 16">
        <text>1-(5-phospho-beta-D-ribosyl)-ATP + diphosphate = 5-phospho-alpha-D-ribose 1-diphosphate + ATP</text>
        <dbReference type="Rhea" id="RHEA:18473"/>
        <dbReference type="ChEBI" id="CHEBI:30616"/>
        <dbReference type="ChEBI" id="CHEBI:33019"/>
        <dbReference type="ChEBI" id="CHEBI:58017"/>
        <dbReference type="ChEBI" id="CHEBI:73183"/>
        <dbReference type="EC" id="2.4.2.17"/>
    </reaction>
</comment>
<evidence type="ECO:0000256" key="9">
    <source>
        <dbReference type="ARBA" id="ARBA00022605"/>
    </source>
</evidence>
<dbReference type="EC" id="2.4.2.17" evidence="6 16"/>
<evidence type="ECO:0000256" key="5">
    <source>
        <dbReference type="ARBA" id="ARBA00011496"/>
    </source>
</evidence>
<evidence type="ECO:0000313" key="18">
    <source>
        <dbReference type="EMBL" id="QIK36962.1"/>
    </source>
</evidence>
<evidence type="ECO:0000256" key="2">
    <source>
        <dbReference type="ARBA" id="ARBA00004496"/>
    </source>
</evidence>
<comment type="pathway">
    <text evidence="3 16">Amino-acid biosynthesis; L-histidine biosynthesis; L-histidine from 5-phospho-alpha-D-ribose 1-diphosphate: step 1/9.</text>
</comment>
<evidence type="ECO:0000256" key="14">
    <source>
        <dbReference type="ARBA" id="ARBA00023102"/>
    </source>
</evidence>
<dbReference type="PANTHER" id="PTHR21403">
    <property type="entry name" value="ATP PHOSPHORIBOSYLTRANSFERASE ATP-PRTASE"/>
    <property type="match status" value="1"/>
</dbReference>
<proteinExistence type="inferred from homology"/>
<evidence type="ECO:0000256" key="11">
    <source>
        <dbReference type="ARBA" id="ARBA00022679"/>
    </source>
</evidence>
<evidence type="ECO:0000256" key="4">
    <source>
        <dbReference type="ARBA" id="ARBA00009489"/>
    </source>
</evidence>
<comment type="similarity">
    <text evidence="4 16">Belongs to the ATP phosphoribosyltransferase family. Short subfamily.</text>
</comment>
<keyword evidence="9 16" id="KW-0028">Amino-acid biosynthesis</keyword>
<dbReference type="GO" id="GO:0000105">
    <property type="term" value="P:L-histidine biosynthetic process"/>
    <property type="evidence" value="ECO:0007669"/>
    <property type="project" value="UniProtKB-UniRule"/>
</dbReference>
<dbReference type="InterPro" id="IPR024893">
    <property type="entry name" value="ATP_PRibTrfase_HisG_short"/>
</dbReference>
<name>A0A6G7VAI7_9GAMM</name>
<organism evidence="18 19">
    <name type="scientific">Caldichromatium japonicum</name>
    <dbReference type="NCBI Taxonomy" id="2699430"/>
    <lineage>
        <taxon>Bacteria</taxon>
        <taxon>Pseudomonadati</taxon>
        <taxon>Pseudomonadota</taxon>
        <taxon>Gammaproteobacteria</taxon>
        <taxon>Chromatiales</taxon>
        <taxon>Chromatiaceae</taxon>
        <taxon>Caldichromatium</taxon>
    </lineage>
</organism>
<evidence type="ECO:0000256" key="1">
    <source>
        <dbReference type="ARBA" id="ARBA00000915"/>
    </source>
</evidence>
<comment type="function">
    <text evidence="15 16">Catalyzes the condensation of ATP and 5-phosphoribose 1-diphosphate to form N'-(5'-phosphoribosyl)-ATP (PR-ATP). Has a crucial role in the pathway because the rate of histidine biosynthesis seems to be controlled primarily by regulation of HisG enzymatic activity.</text>
</comment>
<dbReference type="FunFam" id="3.40.190.10:FF:000011">
    <property type="entry name" value="ATP phosphoribosyltransferase"/>
    <property type="match status" value="1"/>
</dbReference>
<evidence type="ECO:0000256" key="10">
    <source>
        <dbReference type="ARBA" id="ARBA00022676"/>
    </source>
</evidence>
<evidence type="ECO:0000256" key="15">
    <source>
        <dbReference type="ARBA" id="ARBA00024861"/>
    </source>
</evidence>
<keyword evidence="13 16" id="KW-0067">ATP-binding</keyword>
<comment type="domain">
    <text evidence="16">Lacks the C-terminal regulatory region which is replaced by HisZ.</text>
</comment>
<dbReference type="GO" id="GO:0003879">
    <property type="term" value="F:ATP phosphoribosyltransferase activity"/>
    <property type="evidence" value="ECO:0007669"/>
    <property type="project" value="UniProtKB-UniRule"/>
</dbReference>
<evidence type="ECO:0000256" key="7">
    <source>
        <dbReference type="ARBA" id="ARBA00020998"/>
    </source>
</evidence>
<evidence type="ECO:0000313" key="19">
    <source>
        <dbReference type="Proteomes" id="UP000502699"/>
    </source>
</evidence>
<dbReference type="UniPathway" id="UPA00031">
    <property type="reaction ID" value="UER00006"/>
</dbReference>
<keyword evidence="10 16" id="KW-0328">Glycosyltransferase</keyword>
<dbReference type="NCBIfam" id="TIGR00070">
    <property type="entry name" value="hisG"/>
    <property type="match status" value="1"/>
</dbReference>
<evidence type="ECO:0000256" key="6">
    <source>
        <dbReference type="ARBA" id="ARBA00011946"/>
    </source>
</evidence>
<gene>
    <name evidence="16" type="primary">hisG</name>
    <name evidence="18" type="ORF">GWK36_01925</name>
</gene>
<dbReference type="Proteomes" id="UP000502699">
    <property type="component" value="Chromosome"/>
</dbReference>
<dbReference type="FunFam" id="3.40.190.10:FF:000008">
    <property type="entry name" value="ATP phosphoribosyltransferase"/>
    <property type="match status" value="1"/>
</dbReference>
<feature type="domain" description="ATP phosphoribosyltransferase catalytic" evidence="17">
    <location>
        <begin position="56"/>
        <end position="208"/>
    </location>
</feature>
<keyword evidence="19" id="KW-1185">Reference proteome</keyword>
<dbReference type="SUPFAM" id="SSF53850">
    <property type="entry name" value="Periplasmic binding protein-like II"/>
    <property type="match status" value="1"/>
</dbReference>
<evidence type="ECO:0000256" key="8">
    <source>
        <dbReference type="ARBA" id="ARBA00022490"/>
    </source>
</evidence>
<accession>A0A6G7VAI7</accession>
<comment type="subunit">
    <text evidence="5 16">Heteromultimer composed of HisG and HisZ subunits.</text>
</comment>
<sequence length="215" mass="23052">MRLQTPLTLALSKGRILDQALPLLAQAGIAPLEDLATSRKLIIETAHPLVRLVIIRAADVPTYVEYGAADLGVTGKDILMEHGGSGLYEPLDLGIARCRLMVAGRPDSHLAGHRRPRVATKYVHTAERHFAAKGQQAEVIKLYGSMELAPLVGLADLIVDLVESGNTLKANGLVPLELIAEISSRLIVNKAAWKMKHESVMTLLAALRAAVAPGQ</sequence>
<evidence type="ECO:0000259" key="17">
    <source>
        <dbReference type="Pfam" id="PF01634"/>
    </source>
</evidence>
<keyword evidence="11 16" id="KW-0808">Transferase</keyword>
<dbReference type="GO" id="GO:0005737">
    <property type="term" value="C:cytoplasm"/>
    <property type="evidence" value="ECO:0007669"/>
    <property type="project" value="UniProtKB-SubCell"/>
</dbReference>
<keyword evidence="8 16" id="KW-0963">Cytoplasm</keyword>
<dbReference type="InterPro" id="IPR018198">
    <property type="entry name" value="ATP_PRibTrfase_CS"/>
</dbReference>
<comment type="subcellular location">
    <subcellularLocation>
        <location evidence="2 16">Cytoplasm</location>
    </subcellularLocation>
</comment>
<evidence type="ECO:0000256" key="16">
    <source>
        <dbReference type="HAMAP-Rule" id="MF_01018"/>
    </source>
</evidence>
<dbReference type="EMBL" id="CP048029">
    <property type="protein sequence ID" value="QIK36962.1"/>
    <property type="molecule type" value="Genomic_DNA"/>
</dbReference>
<dbReference type="HAMAP" id="MF_01018">
    <property type="entry name" value="HisG_Short"/>
    <property type="match status" value="1"/>
</dbReference>
<dbReference type="Gene3D" id="3.40.190.10">
    <property type="entry name" value="Periplasmic binding protein-like II"/>
    <property type="match status" value="2"/>
</dbReference>
<dbReference type="CDD" id="cd13595">
    <property type="entry name" value="PBP2_HisGs"/>
    <property type="match status" value="1"/>
</dbReference>
<dbReference type="PANTHER" id="PTHR21403:SF8">
    <property type="entry name" value="ATP PHOSPHORIBOSYLTRANSFERASE"/>
    <property type="match status" value="1"/>
</dbReference>
<dbReference type="Pfam" id="PF01634">
    <property type="entry name" value="HisG"/>
    <property type="match status" value="1"/>
</dbReference>
<dbReference type="InterPro" id="IPR001348">
    <property type="entry name" value="ATP_PRibTrfase_HisG"/>
</dbReference>
<evidence type="ECO:0000256" key="12">
    <source>
        <dbReference type="ARBA" id="ARBA00022741"/>
    </source>
</evidence>
<keyword evidence="12 16" id="KW-0547">Nucleotide-binding</keyword>
<protein>
    <recommendedName>
        <fullName evidence="7 16">ATP phosphoribosyltransferase</fullName>
        <shortName evidence="16">ATP-PRT</shortName>
        <shortName evidence="16">ATP-PRTase</shortName>
        <ecNumber evidence="6 16">2.4.2.17</ecNumber>
    </recommendedName>
</protein>
<reference evidence="19" key="1">
    <citation type="submission" date="2020-01" db="EMBL/GenBank/DDBJ databases">
        <title>Caldichromatium gen. nov., sp. nov., a thermophilic purple sulfur bacterium member of the family Chromatiaceae isolated from Nakabusa hot spring, Japan.</title>
        <authorList>
            <person name="Saini M.K."/>
            <person name="Hanada S."/>
            <person name="Tank M."/>
        </authorList>
    </citation>
    <scope>NUCLEOTIDE SEQUENCE [LARGE SCALE GENOMIC DNA]</scope>
    <source>
        <strain evidence="19">No.7</strain>
    </source>
</reference>